<sequence length="59" mass="6511">MATGFGLLRLSPKDFWAMTPRELERAMSTIATARTGAPGKAQLIELMNRFPDQTESQIG</sequence>
<reference evidence="1 2" key="1">
    <citation type="submission" date="2020-08" db="EMBL/GenBank/DDBJ databases">
        <title>Genomic Encyclopedia of Type Strains, Phase IV (KMG-IV): sequencing the most valuable type-strain genomes for metagenomic binning, comparative biology and taxonomic classification.</title>
        <authorList>
            <person name="Goeker M."/>
        </authorList>
    </citation>
    <scope>NUCLEOTIDE SEQUENCE [LARGE SCALE GENOMIC DNA]</scope>
    <source>
        <strain evidence="1 2">DSM 7051</strain>
    </source>
</reference>
<keyword evidence="2" id="KW-1185">Reference proteome</keyword>
<name>A0A7X0KJT4_9HYPH</name>
<comment type="caution">
    <text evidence="1">The sequence shown here is derived from an EMBL/GenBank/DDBJ whole genome shotgun (WGS) entry which is preliminary data.</text>
</comment>
<evidence type="ECO:0000313" key="1">
    <source>
        <dbReference type="EMBL" id="MBB6353399.1"/>
    </source>
</evidence>
<protein>
    <submittedName>
        <fullName evidence="1">Putative phage protein (TIGR02216 family)</fullName>
    </submittedName>
</protein>
<dbReference type="InterPro" id="IPR019056">
    <property type="entry name" value="Phage_TAC_6"/>
</dbReference>
<dbReference type="Proteomes" id="UP000536262">
    <property type="component" value="Unassembled WGS sequence"/>
</dbReference>
<dbReference type="Pfam" id="PF09550">
    <property type="entry name" value="Phage_TAC_6"/>
    <property type="match status" value="1"/>
</dbReference>
<dbReference type="AlphaFoldDB" id="A0A7X0KJT4"/>
<accession>A0A7X0KJT4</accession>
<proteinExistence type="predicted"/>
<organism evidence="1 2">
    <name type="scientific">Aminobacter aganoensis</name>
    <dbReference type="NCBI Taxonomy" id="83264"/>
    <lineage>
        <taxon>Bacteria</taxon>
        <taxon>Pseudomonadati</taxon>
        <taxon>Pseudomonadota</taxon>
        <taxon>Alphaproteobacteria</taxon>
        <taxon>Hyphomicrobiales</taxon>
        <taxon>Phyllobacteriaceae</taxon>
        <taxon>Aminobacter</taxon>
    </lineage>
</organism>
<evidence type="ECO:0000313" key="2">
    <source>
        <dbReference type="Proteomes" id="UP000536262"/>
    </source>
</evidence>
<dbReference type="EMBL" id="JACHOU010000002">
    <property type="protein sequence ID" value="MBB6353399.1"/>
    <property type="molecule type" value="Genomic_DNA"/>
</dbReference>
<gene>
    <name evidence="1" type="ORF">GGR00_001167</name>
</gene>